<dbReference type="EMBL" id="LAZR01037062">
    <property type="protein sequence ID" value="KKL23205.1"/>
    <property type="molecule type" value="Genomic_DNA"/>
</dbReference>
<gene>
    <name evidence="1" type="ORF">LCGC14_2427750</name>
</gene>
<reference evidence="1" key="1">
    <citation type="journal article" date="2015" name="Nature">
        <title>Complex archaea that bridge the gap between prokaryotes and eukaryotes.</title>
        <authorList>
            <person name="Spang A."/>
            <person name="Saw J.H."/>
            <person name="Jorgensen S.L."/>
            <person name="Zaremba-Niedzwiedzka K."/>
            <person name="Martijn J."/>
            <person name="Lind A.E."/>
            <person name="van Eijk R."/>
            <person name="Schleper C."/>
            <person name="Guy L."/>
            <person name="Ettema T.J."/>
        </authorList>
    </citation>
    <scope>NUCLEOTIDE SEQUENCE</scope>
</reference>
<protein>
    <submittedName>
        <fullName evidence="1">Uncharacterized protein</fullName>
    </submittedName>
</protein>
<proteinExistence type="predicted"/>
<sequence>MEKSKNKNDAAKNESVIDILVDAYENSYQALIESNKKIKQLESELKIKGD</sequence>
<dbReference type="AlphaFoldDB" id="A0A0F9BMZ5"/>
<name>A0A0F9BMZ5_9ZZZZ</name>
<organism evidence="1">
    <name type="scientific">marine sediment metagenome</name>
    <dbReference type="NCBI Taxonomy" id="412755"/>
    <lineage>
        <taxon>unclassified sequences</taxon>
        <taxon>metagenomes</taxon>
        <taxon>ecological metagenomes</taxon>
    </lineage>
</organism>
<evidence type="ECO:0000313" key="1">
    <source>
        <dbReference type="EMBL" id="KKL23205.1"/>
    </source>
</evidence>
<comment type="caution">
    <text evidence="1">The sequence shown here is derived from an EMBL/GenBank/DDBJ whole genome shotgun (WGS) entry which is preliminary data.</text>
</comment>
<accession>A0A0F9BMZ5</accession>